<evidence type="ECO:0000256" key="7">
    <source>
        <dbReference type="PIRSR" id="PIRSR604254-1"/>
    </source>
</evidence>
<comment type="subcellular location">
    <subcellularLocation>
        <location evidence="1">Cell membrane</location>
        <topology evidence="1">Multi-pass membrane protein</topology>
    </subcellularLocation>
</comment>
<feature type="transmembrane region" description="Helical" evidence="8">
    <location>
        <begin position="166"/>
        <end position="183"/>
    </location>
</feature>
<keyword evidence="3" id="KW-1003">Cell membrane</keyword>
<evidence type="ECO:0000256" key="4">
    <source>
        <dbReference type="ARBA" id="ARBA00022692"/>
    </source>
</evidence>
<feature type="transmembrane region" description="Helical" evidence="8">
    <location>
        <begin position="189"/>
        <end position="206"/>
    </location>
</feature>
<keyword evidence="4 8" id="KW-0812">Transmembrane</keyword>
<feature type="binding site" evidence="7">
    <location>
        <position position="216"/>
    </location>
    <ligand>
        <name>Zn(2+)</name>
        <dbReference type="ChEBI" id="CHEBI:29105"/>
    </ligand>
</feature>
<dbReference type="InterPro" id="IPR004254">
    <property type="entry name" value="AdipoR/HlyIII-related"/>
</dbReference>
<dbReference type="AlphaFoldDB" id="A0A8C4QGD4"/>
<organism evidence="9 10">
    <name type="scientific">Eptatretus burgeri</name>
    <name type="common">Inshore hagfish</name>
    <dbReference type="NCBI Taxonomy" id="7764"/>
    <lineage>
        <taxon>Eukaryota</taxon>
        <taxon>Metazoa</taxon>
        <taxon>Chordata</taxon>
        <taxon>Craniata</taxon>
        <taxon>Vertebrata</taxon>
        <taxon>Cyclostomata</taxon>
        <taxon>Myxini</taxon>
        <taxon>Myxiniformes</taxon>
        <taxon>Myxinidae</taxon>
        <taxon>Eptatretinae</taxon>
        <taxon>Eptatretus</taxon>
    </lineage>
</organism>
<reference evidence="9" key="2">
    <citation type="submission" date="2025-09" db="UniProtKB">
        <authorList>
            <consortium name="Ensembl"/>
        </authorList>
    </citation>
    <scope>IDENTIFICATION</scope>
</reference>
<dbReference type="InterPro" id="IPR005744">
    <property type="entry name" value="Hy-lIII"/>
</dbReference>
<dbReference type="PANTHER" id="PTHR20855">
    <property type="entry name" value="ADIPOR/PROGESTIN RECEPTOR-RELATED"/>
    <property type="match status" value="1"/>
</dbReference>
<feature type="transmembrane region" description="Helical" evidence="8">
    <location>
        <begin position="135"/>
        <end position="154"/>
    </location>
</feature>
<keyword evidence="6 8" id="KW-0472">Membrane</keyword>
<sequence length="255" mass="29279">MGRGGCEGTQRHAGLVRWDRFMNHRPLAHRRYEPTHYEHAANCATHALWIMPSALGGAALHWQAGDGWQRLMAWVYGAALCALFTVSTAFHTISWKKSHLRTVEHCFHMFDRVTIYFFIAGTYAPWLNLRELGPWAVHMRWLVWMMAAVGSLYIYHFHERHKMLELLFYSIMAVCPALVILSMPDQDGVLELAVGGLLYALGVVFFKSDGRLPFAHAIWHVFVTLGAATHYYATWRHLYKPCALFPPSLRLLDEP</sequence>
<dbReference type="Proteomes" id="UP000694388">
    <property type="component" value="Unplaced"/>
</dbReference>
<evidence type="ECO:0000313" key="10">
    <source>
        <dbReference type="Proteomes" id="UP000694388"/>
    </source>
</evidence>
<gene>
    <name evidence="9" type="primary">MMD2</name>
</gene>
<feature type="transmembrane region" description="Helical" evidence="8">
    <location>
        <begin position="213"/>
        <end position="233"/>
    </location>
</feature>
<comment type="similarity">
    <text evidence="2">Belongs to the ADIPOR family.</text>
</comment>
<dbReference type="GO" id="GO:0140911">
    <property type="term" value="F:pore-forming activity"/>
    <property type="evidence" value="ECO:0007669"/>
    <property type="project" value="InterPro"/>
</dbReference>
<evidence type="ECO:0000256" key="1">
    <source>
        <dbReference type="ARBA" id="ARBA00004651"/>
    </source>
</evidence>
<evidence type="ECO:0000256" key="6">
    <source>
        <dbReference type="ARBA" id="ARBA00023136"/>
    </source>
</evidence>
<evidence type="ECO:0000313" key="9">
    <source>
        <dbReference type="Ensembl" id="ENSEBUP00000014576.1"/>
    </source>
</evidence>
<evidence type="ECO:0000256" key="8">
    <source>
        <dbReference type="SAM" id="Phobius"/>
    </source>
</evidence>
<protein>
    <submittedName>
        <fullName evidence="9">Monocyte to macrophage differentiation-associated 2a</fullName>
    </submittedName>
</protein>
<proteinExistence type="inferred from homology"/>
<evidence type="ECO:0000256" key="5">
    <source>
        <dbReference type="ARBA" id="ARBA00022989"/>
    </source>
</evidence>
<evidence type="ECO:0000256" key="2">
    <source>
        <dbReference type="ARBA" id="ARBA00007018"/>
    </source>
</evidence>
<keyword evidence="10" id="KW-1185">Reference proteome</keyword>
<dbReference type="Pfam" id="PF03006">
    <property type="entry name" value="HlyIII"/>
    <property type="match status" value="1"/>
</dbReference>
<dbReference type="Ensembl" id="ENSEBUT00000015152.1">
    <property type="protein sequence ID" value="ENSEBUP00000014576.1"/>
    <property type="gene ID" value="ENSEBUG00000009190.1"/>
</dbReference>
<keyword evidence="7" id="KW-0862">Zinc</keyword>
<dbReference type="GeneTree" id="ENSGT00940000157972"/>
<accession>A0A8C4QGD4</accession>
<dbReference type="GO" id="GO:0046872">
    <property type="term" value="F:metal ion binding"/>
    <property type="evidence" value="ECO:0007669"/>
    <property type="project" value="UniProtKB-KW"/>
</dbReference>
<feature type="transmembrane region" description="Helical" evidence="8">
    <location>
        <begin position="113"/>
        <end position="129"/>
    </location>
</feature>
<dbReference type="NCBIfam" id="TIGR01065">
    <property type="entry name" value="hlyIII"/>
    <property type="match status" value="1"/>
</dbReference>
<name>A0A8C4QGD4_EPTBU</name>
<feature type="binding site" evidence="7">
    <location>
        <position position="91"/>
    </location>
    <ligand>
        <name>Zn(2+)</name>
        <dbReference type="ChEBI" id="CHEBI:29105"/>
    </ligand>
</feature>
<dbReference type="PANTHER" id="PTHR20855:SF3">
    <property type="entry name" value="LD03007P"/>
    <property type="match status" value="1"/>
</dbReference>
<feature type="binding site" evidence="7">
    <location>
        <position position="220"/>
    </location>
    <ligand>
        <name>Zn(2+)</name>
        <dbReference type="ChEBI" id="CHEBI:29105"/>
    </ligand>
</feature>
<dbReference type="GO" id="GO:0005886">
    <property type="term" value="C:plasma membrane"/>
    <property type="evidence" value="ECO:0007669"/>
    <property type="project" value="UniProtKB-SubCell"/>
</dbReference>
<dbReference type="OMA" id="YHVMCLI"/>
<keyword evidence="7" id="KW-0479">Metal-binding</keyword>
<feature type="transmembrane region" description="Helical" evidence="8">
    <location>
        <begin position="71"/>
        <end position="93"/>
    </location>
</feature>
<reference evidence="9" key="1">
    <citation type="submission" date="2025-08" db="UniProtKB">
        <authorList>
            <consortium name="Ensembl"/>
        </authorList>
    </citation>
    <scope>IDENTIFICATION</scope>
</reference>
<evidence type="ECO:0000256" key="3">
    <source>
        <dbReference type="ARBA" id="ARBA00022475"/>
    </source>
</evidence>
<keyword evidence="5 8" id="KW-1133">Transmembrane helix</keyword>